<feature type="region of interest" description="Disordered" evidence="4">
    <location>
        <begin position="1"/>
        <end position="45"/>
    </location>
</feature>
<feature type="region of interest" description="Disordered" evidence="4">
    <location>
        <begin position="597"/>
        <end position="636"/>
    </location>
</feature>
<reference evidence="5" key="3">
    <citation type="submission" date="2025-09" db="UniProtKB">
        <authorList>
            <consortium name="Ensembl"/>
        </authorList>
    </citation>
    <scope>IDENTIFICATION</scope>
</reference>
<dbReference type="GO" id="GO:0005525">
    <property type="term" value="F:GTP binding"/>
    <property type="evidence" value="ECO:0007669"/>
    <property type="project" value="UniProtKB-KW"/>
</dbReference>
<dbReference type="Proteomes" id="UP000016666">
    <property type="component" value="Chromosome 19"/>
</dbReference>
<reference evidence="5" key="2">
    <citation type="submission" date="2025-08" db="UniProtKB">
        <authorList>
            <consortium name="Ensembl"/>
        </authorList>
    </citation>
    <scope>IDENTIFICATION</scope>
</reference>
<evidence type="ECO:0000256" key="2">
    <source>
        <dbReference type="ARBA" id="ARBA00022741"/>
    </source>
</evidence>
<feature type="region of interest" description="Disordered" evidence="4">
    <location>
        <begin position="229"/>
        <end position="260"/>
    </location>
</feature>
<dbReference type="Pfam" id="PF00071">
    <property type="entry name" value="Ras"/>
    <property type="match status" value="1"/>
</dbReference>
<feature type="compositionally biased region" description="Basic and acidic residues" evidence="4">
    <location>
        <begin position="251"/>
        <end position="260"/>
    </location>
</feature>
<dbReference type="Gene3D" id="3.40.50.300">
    <property type="entry name" value="P-loop containing nucleotide triphosphate hydrolases"/>
    <property type="match status" value="2"/>
</dbReference>
<dbReference type="AlphaFoldDB" id="A0A493T291"/>
<accession>A0A493T291</accession>
<dbReference type="GO" id="GO:0003924">
    <property type="term" value="F:GTPase activity"/>
    <property type="evidence" value="ECO:0007669"/>
    <property type="project" value="InterPro"/>
</dbReference>
<dbReference type="SMART" id="SM00175">
    <property type="entry name" value="RAB"/>
    <property type="match status" value="1"/>
</dbReference>
<name>A0A493T291_ANAPP</name>
<feature type="compositionally biased region" description="Gly residues" evidence="4">
    <location>
        <begin position="619"/>
        <end position="629"/>
    </location>
</feature>
<evidence type="ECO:0000256" key="4">
    <source>
        <dbReference type="SAM" id="MobiDB-lite"/>
    </source>
</evidence>
<dbReference type="GeneTree" id="ENSGT00940000158883"/>
<evidence type="ECO:0000313" key="6">
    <source>
        <dbReference type="Proteomes" id="UP000016666"/>
    </source>
</evidence>
<comment type="similarity">
    <text evidence="1">Belongs to the small GTPase superfamily. Rab family.</text>
</comment>
<dbReference type="SUPFAM" id="SSF52540">
    <property type="entry name" value="P-loop containing nucleoside triphosphate hydrolases"/>
    <property type="match status" value="1"/>
</dbReference>
<keyword evidence="3" id="KW-0342">GTP-binding</keyword>
<sequence length="666" mass="70272">MLGSFTRPGQTPRGASNAPHGVTPRSPRAPPAPLPSPPAAFCSQTTAGPPPLWGGSVQAARLPPGRAACSTNYSPISGLGAGGEPWAVLSWRFLCALGEETPPHAQRRVAVGVLPACGHPLGPTLVSHLLLCGFLPPSSTLMVLFSLSLIPRRELTPPTPPVLSSQKLPFYLKQFQETQLFIPAFRFQTHPRARACRRLLQHPPSNPRFAFYFSWREVPGLWGSAQPWLGAPSRSPPRHGGWSRSSPQQDPPRDALRELHGDGVWPIPQRLLALKALLVFARAHERGAKFLATPSEDTGRLYAGQAPGEAARRQPRSPPPVTLCPPGARGFVARGLHPAAPAPAAGLCAHRPVLSFSPTEQGGGRGWREGEAAALLLLYDITSKMSFDNIRAWLTEIHEYAQKDVVIMLLGNKVRVGPPFPSPRGCPCPGRASEEGWGWGGPCPPGGSRLEVTPEGWGGAGEPRPWQPEEGSTRLRFLARGDPSVGAPGVGAGCSAASPLGDGHSWLPDPPGSWEPPVRPPACFWGAPSWVTLSLFLQADVSSERAVRTEDGASLARVSHARVCTPCDTPPAPQARALHLGTPCSCATHSARCPDLHGTGGTAGRGRDPVPKPHPAKGGDFGGAGGGLGLPPDGAVPPSQEYGVPFMETSAKTGMNVELAFLAIAK</sequence>
<protein>
    <recommendedName>
        <fullName evidence="7">RAB37, member RAS oncogene family</fullName>
    </recommendedName>
</protein>
<evidence type="ECO:0008006" key="7">
    <source>
        <dbReference type="Google" id="ProtNLM"/>
    </source>
</evidence>
<feature type="region of interest" description="Disordered" evidence="4">
    <location>
        <begin position="299"/>
        <end position="320"/>
    </location>
</feature>
<dbReference type="InterPro" id="IPR027417">
    <property type="entry name" value="P-loop_NTPase"/>
</dbReference>
<dbReference type="STRING" id="8840.ENSAPLP00000019987"/>
<dbReference type="InterPro" id="IPR001806">
    <property type="entry name" value="Small_GTPase"/>
</dbReference>
<keyword evidence="6" id="KW-1185">Reference proteome</keyword>
<keyword evidence="2" id="KW-0547">Nucleotide-binding</keyword>
<feature type="compositionally biased region" description="Pro residues" evidence="4">
    <location>
        <begin position="27"/>
        <end position="38"/>
    </location>
</feature>
<dbReference type="Ensembl" id="ENSAPLT00000045449.1">
    <property type="protein sequence ID" value="ENSAPLP00000019987.1"/>
    <property type="gene ID" value="ENSAPLG00000019424.1"/>
</dbReference>
<evidence type="ECO:0000313" key="5">
    <source>
        <dbReference type="Ensembl" id="ENSAPLP00000019987.1"/>
    </source>
</evidence>
<proteinExistence type="inferred from homology"/>
<organism evidence="5 6">
    <name type="scientific">Anas platyrhynchos platyrhynchos</name>
    <name type="common">Northern mallard</name>
    <dbReference type="NCBI Taxonomy" id="8840"/>
    <lineage>
        <taxon>Eukaryota</taxon>
        <taxon>Metazoa</taxon>
        <taxon>Chordata</taxon>
        <taxon>Craniata</taxon>
        <taxon>Vertebrata</taxon>
        <taxon>Euteleostomi</taxon>
        <taxon>Archelosauria</taxon>
        <taxon>Archosauria</taxon>
        <taxon>Dinosauria</taxon>
        <taxon>Saurischia</taxon>
        <taxon>Theropoda</taxon>
        <taxon>Coelurosauria</taxon>
        <taxon>Aves</taxon>
        <taxon>Neognathae</taxon>
        <taxon>Galloanserae</taxon>
        <taxon>Anseriformes</taxon>
        <taxon>Anatidae</taxon>
        <taxon>Anatinae</taxon>
        <taxon>Anas</taxon>
    </lineage>
</organism>
<evidence type="ECO:0000256" key="1">
    <source>
        <dbReference type="ARBA" id="ARBA00006270"/>
    </source>
</evidence>
<reference evidence="5 6" key="1">
    <citation type="submission" date="2017-10" db="EMBL/GenBank/DDBJ databases">
        <title>A new Pekin duck reference genome.</title>
        <authorList>
            <person name="Hou Z.-C."/>
            <person name="Zhou Z.-K."/>
            <person name="Zhu F."/>
            <person name="Hou S.-S."/>
        </authorList>
    </citation>
    <scope>NUCLEOTIDE SEQUENCE [LARGE SCALE GENOMIC DNA]</scope>
</reference>
<dbReference type="PANTHER" id="PTHR47978">
    <property type="match status" value="1"/>
</dbReference>
<evidence type="ECO:0000256" key="3">
    <source>
        <dbReference type="ARBA" id="ARBA00023134"/>
    </source>
</evidence>